<dbReference type="Gene3D" id="1.20.1280.50">
    <property type="match status" value="1"/>
</dbReference>
<accession>A0A0A9Z1R1</accession>
<dbReference type="SUPFAM" id="SSF52047">
    <property type="entry name" value="RNI-like"/>
    <property type="match status" value="1"/>
</dbReference>
<dbReference type="EMBL" id="GBHO01004417">
    <property type="protein sequence ID" value="JAG39187.1"/>
    <property type="molecule type" value="Transcribed_RNA"/>
</dbReference>
<dbReference type="Pfam" id="PF12937">
    <property type="entry name" value="F-box-like"/>
    <property type="match status" value="1"/>
</dbReference>
<gene>
    <name evidence="3" type="primary">FBXL4</name>
    <name evidence="3" type="ORF">CM83_85652</name>
</gene>
<dbReference type="SUPFAM" id="SSF81383">
    <property type="entry name" value="F-box domain"/>
    <property type="match status" value="1"/>
</dbReference>
<evidence type="ECO:0000256" key="1">
    <source>
        <dbReference type="ARBA" id="ARBA00022786"/>
    </source>
</evidence>
<dbReference type="AlphaFoldDB" id="A0A0A9Z1R1"/>
<keyword evidence="1" id="KW-0833">Ubl conjugation pathway</keyword>
<reference evidence="3" key="1">
    <citation type="journal article" date="2014" name="PLoS ONE">
        <title>Transcriptome-Based Identification of ABC Transporters in the Western Tarnished Plant Bug Lygus hesperus.</title>
        <authorList>
            <person name="Hull J.J."/>
            <person name="Chaney K."/>
            <person name="Geib S.M."/>
            <person name="Fabrick J.A."/>
            <person name="Brent C.S."/>
            <person name="Walsh D."/>
            <person name="Lavine L.C."/>
        </authorList>
    </citation>
    <scope>NUCLEOTIDE SEQUENCE</scope>
</reference>
<dbReference type="InterPro" id="IPR006553">
    <property type="entry name" value="Leu-rich_rpt_Cys-con_subtyp"/>
</dbReference>
<dbReference type="InterPro" id="IPR036047">
    <property type="entry name" value="F-box-like_dom_sf"/>
</dbReference>
<dbReference type="SMART" id="SM00256">
    <property type="entry name" value="FBOX"/>
    <property type="match status" value="1"/>
</dbReference>
<organism evidence="3">
    <name type="scientific">Lygus hesperus</name>
    <name type="common">Western plant bug</name>
    <dbReference type="NCBI Taxonomy" id="30085"/>
    <lineage>
        <taxon>Eukaryota</taxon>
        <taxon>Metazoa</taxon>
        <taxon>Ecdysozoa</taxon>
        <taxon>Arthropoda</taxon>
        <taxon>Hexapoda</taxon>
        <taxon>Insecta</taxon>
        <taxon>Pterygota</taxon>
        <taxon>Neoptera</taxon>
        <taxon>Paraneoptera</taxon>
        <taxon>Hemiptera</taxon>
        <taxon>Heteroptera</taxon>
        <taxon>Panheteroptera</taxon>
        <taxon>Cimicomorpha</taxon>
        <taxon>Miridae</taxon>
        <taxon>Mirini</taxon>
        <taxon>Lygus</taxon>
    </lineage>
</organism>
<sequence>MVDVDIWEECALRTFDGEIGEECTGFPQYVNEVIDFSSQYGSDISISYTAYNITGKPSKYPDYGDFPQAFVMRTYGKWWYDAPSRPEPIMTQNFGIQSQDYIDVSFEQKVYPEQVTLYETYNPGSVVRIWAGDGWGKWKLLWEGEPQLVGHGSRKFSPVINQIDFMTNLLRVEFNHSRLDYYTELDAILLVGSHCNNAAKASNNIQKDLCKIASQIKALNIDVVSDYVDMTTTLYSLTSLAQQYSSMLDDINQEIELSSRTTSGPFDSLPDETVLRILSYLDLVSLCRCTKVNKHFYRLASDAMLHTAINLKPYWHSVNFKTLEYLSPRCKYLQKIDLSWCGNYGQILPVQFTSFIEKCGKQISNLRLDCCKFIDDDCVKQIAVSCRNLRELSIRNCLKISRDGFESLASITTFQRLDFYRTGIEADPLVKLLEQNPGLQHINLGSCVSLSSMDTVAQCLGAHNHELVSVDFWKTYSLTPLGVKALSNCSKLEEVDLGWCLGVSIPGECMIALATGCRKLRKLFLAALRGITDRDLAPFMENCPHLQQVDLLGVRSITPFLCLRFLETMKELQLFDISFCDQIQDEVVQDWRRCFPKVSIKRSSQSDGIPSPFQHY</sequence>
<protein>
    <submittedName>
        <fullName evidence="3">F-box/LRR-repeat protein 4</fullName>
    </submittedName>
</protein>
<name>A0A0A9Z1R1_LYGHE</name>
<dbReference type="GO" id="GO:0019005">
    <property type="term" value="C:SCF ubiquitin ligase complex"/>
    <property type="evidence" value="ECO:0007669"/>
    <property type="project" value="TreeGrafter"/>
</dbReference>
<proteinExistence type="predicted"/>
<dbReference type="SMART" id="SM00367">
    <property type="entry name" value="LRR_CC"/>
    <property type="match status" value="8"/>
</dbReference>
<evidence type="ECO:0000259" key="2">
    <source>
        <dbReference type="PROSITE" id="PS50181"/>
    </source>
</evidence>
<dbReference type="Gene3D" id="3.80.10.10">
    <property type="entry name" value="Ribonuclease Inhibitor"/>
    <property type="match status" value="3"/>
</dbReference>
<reference evidence="3" key="2">
    <citation type="submission" date="2014-07" db="EMBL/GenBank/DDBJ databases">
        <authorList>
            <person name="Hull J."/>
        </authorList>
    </citation>
    <scope>NUCLEOTIDE SEQUENCE</scope>
</reference>
<dbReference type="GO" id="GO:0031146">
    <property type="term" value="P:SCF-dependent proteasomal ubiquitin-dependent protein catabolic process"/>
    <property type="evidence" value="ECO:0007669"/>
    <property type="project" value="TreeGrafter"/>
</dbReference>
<dbReference type="PROSITE" id="PS50181">
    <property type="entry name" value="FBOX"/>
    <property type="match status" value="1"/>
</dbReference>
<dbReference type="InterPro" id="IPR032675">
    <property type="entry name" value="LRR_dom_sf"/>
</dbReference>
<evidence type="ECO:0000313" key="3">
    <source>
        <dbReference type="EMBL" id="JAG39187.1"/>
    </source>
</evidence>
<dbReference type="InterPro" id="IPR001810">
    <property type="entry name" value="F-box_dom"/>
</dbReference>
<dbReference type="PANTHER" id="PTHR13318">
    <property type="entry name" value="PARTNER OF PAIRED, ISOFORM B-RELATED"/>
    <property type="match status" value="1"/>
</dbReference>
<dbReference type="PANTHER" id="PTHR13318:SF152">
    <property type="entry name" value="F-BOX_LRR-REPEAT PROTEIN 4"/>
    <property type="match status" value="1"/>
</dbReference>
<feature type="domain" description="F-box" evidence="2">
    <location>
        <begin position="263"/>
        <end position="318"/>
    </location>
</feature>